<dbReference type="Proteomes" id="UP001153331">
    <property type="component" value="Unassembled WGS sequence"/>
</dbReference>
<dbReference type="EMBL" id="JAPHNI010000412">
    <property type="protein sequence ID" value="KAJ8111370.1"/>
    <property type="molecule type" value="Genomic_DNA"/>
</dbReference>
<gene>
    <name evidence="1" type="ORF">OPT61_g6021</name>
</gene>
<comment type="caution">
    <text evidence="1">The sequence shown here is derived from an EMBL/GenBank/DDBJ whole genome shotgun (WGS) entry which is preliminary data.</text>
</comment>
<keyword evidence="2" id="KW-1185">Reference proteome</keyword>
<protein>
    <submittedName>
        <fullName evidence="1">Uncharacterized protein</fullName>
    </submittedName>
</protein>
<evidence type="ECO:0000313" key="2">
    <source>
        <dbReference type="Proteomes" id="UP001153331"/>
    </source>
</evidence>
<name>A0ACC2I869_9PLEO</name>
<proteinExistence type="predicted"/>
<accession>A0ACC2I869</accession>
<sequence>MRFPSFPQLIRAFHTITNTTSAFIRLNPAGTFGRTFYNSPQRVTIQRSMPNIPFLGALFGSSSSMSDSTNYPVSKPEGEWQAQLSPEQFRILRKKGTEAPGSSKLDKHYPDAGVYTCAGCDAPLYKANHKFDSGCGWPAFWDAFPNAVGQKPDPGLGMMRTEIVCNNCGGHLGHIFKGERFGNPKDERHCVNGWELRTLMSPSSVLEPSVVAPGNNSRNRRFSNADSTEPFDDDNSSSDDDRSDDGSDRRLLTAQPSRTQRQLSIATNIGAGTALPQSDETEQAEAVKEKPISWRSLPRKDQLFVITLARLSEPLTQTSLGSYLFYQLQSFDRTLPDATISYQAGVINAAFPFAQFLTAMLWGRVADSEHGGRKRVIYIGLLGTMCSIVGFGFSQSFPIAVACRCLGGVLNGNIGVMRTMISEIIKEKKYQSRAFLILPMTFNIGVIVGPILGGLLADPVGTYPSLFGPGSAIGGKDGVHWMKKWPYALPNIMSACFLLTSALAVIFFLEETNELCKDKPDLGLRIGRKIRRFVFCQNTATEAGYAAVPGDDYDASHSLELQPTPTSARPDNTARSDKTGKVLRHKLSFRRIWTRNLIFTLLAHGLMAMHVGGFNSLWFIYLSTPRFDPAHPHPPSYKPHGLVHFTGGLALRPALIGVALAILGAIGICLQLFLYPKLSHRLGTAKSYRIFLALFPVVYILAPFLSRVPSWSNPPAGVSGPFVWMAIIGVLLIQVLARTFALPCTTILVNNVSPHPSVLGTVHGIGQSVSSLTRTVGPIMFSWVFGKGLNMGIVGLGWWLMAAVAFVGFVAAQWVREGDGHEILLEGEVRGSDGCSQARQEPFGTLDLTTRPTKGEARNFQKRKVGTLQRSHPQMIDVATTFTHGYASSRPPKSVHSLLQGIRSKMKYAISLSIAGALLAQGTSALWLLPTARNFIYIVPDGYGQASQTMARDYVSLLQNGENPKAPVSIQLPADQMVIGNVRTQASNNLITDSAASATAFGCGVKTYNNAIAVDDDGQPVGSILEAAKMEGFKTGLVVTSTINHATPACYAAHVADRNSYEKIAEHEIGYSHPLGPQVDILLGGGRCYFKPKSDPTSCRKDDKDLFGYAKEKGYRVMQDRKAFDELKKGTAKAADLPYIGLFNDDQMMYEVDRKQTPEKEPSLLEMVETALNSLDRATKWGFKGYFLMIEASRIDHAGHANDPVGHLHETIMYNDVMKYVREWIDKHPDTMMLSAADHECGGLTLNGFNPLPLKAASMTTEHAASLWKAYNGTDKRSYLTSTILPGYGLADLPAADVDTILKNNNLAADLSSRLSKKAGVNWSTGGHTASDVTLFGYGAGWRGGNLRADMAGNWDNTQLPGYIEGVLKVKMSKVTEKLRKAGSAWVGKRDLDSQEHVHGH</sequence>
<organism evidence="1 2">
    <name type="scientific">Boeremia exigua</name>
    <dbReference type="NCBI Taxonomy" id="749465"/>
    <lineage>
        <taxon>Eukaryota</taxon>
        <taxon>Fungi</taxon>
        <taxon>Dikarya</taxon>
        <taxon>Ascomycota</taxon>
        <taxon>Pezizomycotina</taxon>
        <taxon>Dothideomycetes</taxon>
        <taxon>Pleosporomycetidae</taxon>
        <taxon>Pleosporales</taxon>
        <taxon>Pleosporineae</taxon>
        <taxon>Didymellaceae</taxon>
        <taxon>Boeremia</taxon>
    </lineage>
</organism>
<reference evidence="1" key="1">
    <citation type="submission" date="2022-11" db="EMBL/GenBank/DDBJ databases">
        <title>Genome Sequence of Boeremia exigua.</title>
        <authorList>
            <person name="Buettner E."/>
        </authorList>
    </citation>
    <scope>NUCLEOTIDE SEQUENCE</scope>
    <source>
        <strain evidence="1">CU02</strain>
    </source>
</reference>
<evidence type="ECO:0000313" key="1">
    <source>
        <dbReference type="EMBL" id="KAJ8111370.1"/>
    </source>
</evidence>